<evidence type="ECO:0008006" key="3">
    <source>
        <dbReference type="Google" id="ProtNLM"/>
    </source>
</evidence>
<reference evidence="1" key="1">
    <citation type="submission" date="2022-11" db="EMBL/GenBank/DDBJ databases">
        <title>Isolation and characterization of PLA-degrading bacterium Massilia sp. from Antarctic soil.</title>
        <authorList>
            <person name="Sato K."/>
            <person name="Gomez-Fuentes C."/>
            <person name="Ahmad S.A."/>
            <person name="Zulkharnain A."/>
        </authorList>
    </citation>
    <scope>NUCLEOTIDE SEQUENCE</scope>
    <source>
        <strain evidence="1">N-3</strain>
    </source>
</reference>
<organism evidence="1 2">
    <name type="scientific">Massilia varians</name>
    <dbReference type="NCBI Taxonomy" id="457921"/>
    <lineage>
        <taxon>Bacteria</taxon>
        <taxon>Pseudomonadati</taxon>
        <taxon>Pseudomonadota</taxon>
        <taxon>Betaproteobacteria</taxon>
        <taxon>Burkholderiales</taxon>
        <taxon>Oxalobacteraceae</taxon>
        <taxon>Telluria group</taxon>
        <taxon>Massilia</taxon>
    </lineage>
</organism>
<evidence type="ECO:0000313" key="1">
    <source>
        <dbReference type="EMBL" id="BDT57056.1"/>
    </source>
</evidence>
<sequence length="820" mass="92525">MQVSVSVYTFPTPSSSDGVEARIQKFVEWASPGGTAGINDYHSENYDPHIPYFAWSSKVFAHGDQNTRSWFIKQEYAGEARSAFQRARKGAAPKIFNPDALISSEAFLAFAKAYVNVISYYKALRSPARATVYAMSYIEKALRDINSGDSSPAKISRKVLDRALAAVSNSSHHAGRKYDIGKELEMFAGMLQDGYKSKTFRFQDKGFRLITAPINFSSHIPNKQRKRAISLNSEDLTQAPPRLTSEHVAAVGLAYRKTIALFGPDSLANFFASIAGFSLTTVSMRMSDALVLSRDAVYRSDSASERCRIRISRPKVGIHQDLPIPVKLSDLADELFQRLLSHTDGANKALKFYIEKFGSDFGSINELYIPERLKAEFDKPYLTVQEVCDIFEISLPSTGYSVFPQRFRNQIDVLDFVNTPGDISELEPHNSSRLERMLTISAVETACAKLNIETRFPIGIRKDCYIGKGCALRYVKEPRTKGVLFSDLFKEGQLAHKRIKSDDLKDWLLKQFQSSSSFPHWPFIDKDNTMRVDNALLVCFELENDKVGIGENKGRWWMPGPVKADLINRWLSGDASSDGEPLLFRKTDIRLRDGTYPSLTLHDTRKYHHTEALLAGAHEVFIDELAGRKTGTQSDHYDLRSPHEILVQSIDTFDPDVDFDVVGPVADQARKVKLVDRQTFLFENAAPKHVTDIGGCSTDWSLDPCKQYGDCTRCDQQIWRKGDKKRLPEIQIRRSYTIEMINKAESKIKLHEDPPRPLLLHYQQFKDDLARYDAILAAEDNDDIEIGTLVTFSAPPRAMSSSDLTLRLRAENLSATKEKE</sequence>
<proteinExistence type="predicted"/>
<protein>
    <recommendedName>
        <fullName evidence="3">Integrase</fullName>
    </recommendedName>
</protein>
<name>A0ABN6T9Z3_9BURK</name>
<dbReference type="RefSeq" id="WP_281912127.1">
    <property type="nucleotide sequence ID" value="NZ_AP026966.1"/>
</dbReference>
<gene>
    <name evidence="1" type="ORF">MasN3_05500</name>
</gene>
<dbReference type="Proteomes" id="UP001163336">
    <property type="component" value="Chromosome"/>
</dbReference>
<keyword evidence="2" id="KW-1185">Reference proteome</keyword>
<accession>A0ABN6T9Z3</accession>
<dbReference type="EMBL" id="AP026966">
    <property type="protein sequence ID" value="BDT57056.1"/>
    <property type="molecule type" value="Genomic_DNA"/>
</dbReference>
<evidence type="ECO:0000313" key="2">
    <source>
        <dbReference type="Proteomes" id="UP001163336"/>
    </source>
</evidence>